<feature type="region of interest" description="Disordered" evidence="1">
    <location>
        <begin position="64"/>
        <end position="92"/>
    </location>
</feature>
<evidence type="ECO:0000256" key="1">
    <source>
        <dbReference type="SAM" id="MobiDB-lite"/>
    </source>
</evidence>
<dbReference type="AlphaFoldDB" id="A0A0J7JDE7"/>
<accession>A0A0J7JDE7</accession>
<keyword evidence="3" id="KW-1185">Reference proteome</keyword>
<dbReference type="STRING" id="1658765.Msub_12040"/>
<dbReference type="EMBL" id="LFBU01000001">
    <property type="protein sequence ID" value="KMQ75831.1"/>
    <property type="molecule type" value="Genomic_DNA"/>
</dbReference>
<gene>
    <name evidence="2" type="ORF">Msub_12040</name>
</gene>
<evidence type="ECO:0008006" key="4">
    <source>
        <dbReference type="Google" id="ProtNLM"/>
    </source>
</evidence>
<dbReference type="RefSeq" id="WP_048495889.1">
    <property type="nucleotide sequence ID" value="NZ_LFBU01000001.1"/>
</dbReference>
<dbReference type="Gene3D" id="3.40.50.1820">
    <property type="entry name" value="alpha/beta hydrolase"/>
    <property type="match status" value="1"/>
</dbReference>
<organism evidence="2 3">
    <name type="scientific">Marinobacter subterrani</name>
    <dbReference type="NCBI Taxonomy" id="1658765"/>
    <lineage>
        <taxon>Bacteria</taxon>
        <taxon>Pseudomonadati</taxon>
        <taxon>Pseudomonadota</taxon>
        <taxon>Gammaproteobacteria</taxon>
        <taxon>Pseudomonadales</taxon>
        <taxon>Marinobacteraceae</taxon>
        <taxon>Marinobacter</taxon>
    </lineage>
</organism>
<comment type="caution">
    <text evidence="2">The sequence shown here is derived from an EMBL/GenBank/DDBJ whole genome shotgun (WGS) entry which is preliminary data.</text>
</comment>
<dbReference type="InterPro" id="IPR029058">
    <property type="entry name" value="AB_hydrolase_fold"/>
</dbReference>
<dbReference type="Proteomes" id="UP000036102">
    <property type="component" value="Unassembled WGS sequence"/>
</dbReference>
<proteinExistence type="predicted"/>
<name>A0A0J7JDE7_9GAMM</name>
<protein>
    <recommendedName>
        <fullName evidence="4">Alpha/beta hydrolase family</fullName>
    </recommendedName>
</protein>
<reference evidence="2 3" key="1">
    <citation type="submission" date="2015-06" db="EMBL/GenBank/DDBJ databases">
        <title>Marinobacter subterrani, a genetically tractable neutrophilic iron-oxidizing strain isolated from the Soudan Iron Mine.</title>
        <authorList>
            <person name="Bonis B.M."/>
            <person name="Gralnick J.A."/>
        </authorList>
    </citation>
    <scope>NUCLEOTIDE SEQUENCE [LARGE SCALE GENOMIC DNA]</scope>
    <source>
        <strain evidence="2 3">JG233</strain>
    </source>
</reference>
<evidence type="ECO:0000313" key="2">
    <source>
        <dbReference type="EMBL" id="KMQ75831.1"/>
    </source>
</evidence>
<evidence type="ECO:0000313" key="3">
    <source>
        <dbReference type="Proteomes" id="UP000036102"/>
    </source>
</evidence>
<dbReference type="PATRIC" id="fig|1658765.3.peg.2042"/>
<sequence length="92" mass="10082">MPPDSATSPGNHDHHLRLHDGRQLAYTDLGDSLGHPLQFGHGMPGCRLEGQFLHAQAQRHGFRVITPDRPGSDGRITGSGRPCWNTQTTFDS</sequence>
<dbReference type="SUPFAM" id="SSF53474">
    <property type="entry name" value="alpha/beta-Hydrolases"/>
    <property type="match status" value="1"/>
</dbReference>